<dbReference type="AlphaFoldDB" id="A0A150M299"/>
<comment type="caution">
    <text evidence="2">The sequence shown here is derived from an EMBL/GenBank/DDBJ whole genome shotgun (WGS) entry which is preliminary data.</text>
</comment>
<organism evidence="2 3">
    <name type="scientific">Caldibacillus debilis</name>
    <dbReference type="NCBI Taxonomy" id="301148"/>
    <lineage>
        <taxon>Bacteria</taxon>
        <taxon>Bacillati</taxon>
        <taxon>Bacillota</taxon>
        <taxon>Bacilli</taxon>
        <taxon>Bacillales</taxon>
        <taxon>Bacillaceae</taxon>
        <taxon>Caldibacillus</taxon>
    </lineage>
</organism>
<proteinExistence type="predicted"/>
<feature type="compositionally biased region" description="Basic and acidic residues" evidence="1">
    <location>
        <begin position="174"/>
        <end position="183"/>
    </location>
</feature>
<evidence type="ECO:0000313" key="2">
    <source>
        <dbReference type="EMBL" id="KYD18724.1"/>
    </source>
</evidence>
<accession>A0A150M299</accession>
<evidence type="ECO:0000256" key="1">
    <source>
        <dbReference type="SAM" id="MobiDB-lite"/>
    </source>
</evidence>
<sequence length="194" mass="21394">MKPIAKRIVKSNRAFRSKRREKGPIASIADAGGVADLSRIPSRIFSGFPGSRPVFSQRNRKPPSRRGTDSALPISWTLWSCLFKSPDRLPVLVAISAAHPRIRGRTIRVFRLCRISGKTFGGRAGLRFWASRERIRTQPSETASVFSGGIRRPPSVSAVRTTPKARGPGSLRAPRKDATKRAEGVYARPPSPDR</sequence>
<dbReference type="STRING" id="301148.B4135_2199"/>
<gene>
    <name evidence="2" type="ORF">B4135_2199</name>
</gene>
<feature type="region of interest" description="Disordered" evidence="1">
    <location>
        <begin position="140"/>
        <end position="194"/>
    </location>
</feature>
<name>A0A150M299_9BACI</name>
<dbReference type="EMBL" id="LQYT01000047">
    <property type="protein sequence ID" value="KYD18724.1"/>
    <property type="molecule type" value="Genomic_DNA"/>
</dbReference>
<evidence type="ECO:0000313" key="3">
    <source>
        <dbReference type="Proteomes" id="UP000075683"/>
    </source>
</evidence>
<reference evidence="2 3" key="1">
    <citation type="submission" date="2016-01" db="EMBL/GenBank/DDBJ databases">
        <title>Draft Genome Sequences of Seven Thermophilic Sporeformers Isolated from Foods.</title>
        <authorList>
            <person name="Berendsen E.M."/>
            <person name="Wells-Bennik M.H."/>
            <person name="Krawcyk A.O."/>
            <person name="De Jong A."/>
            <person name="Holsappel S."/>
            <person name="Eijlander R.T."/>
            <person name="Kuipers O.P."/>
        </authorList>
    </citation>
    <scope>NUCLEOTIDE SEQUENCE [LARGE SCALE GENOMIC DNA]</scope>
    <source>
        <strain evidence="2 3">B4135</strain>
    </source>
</reference>
<protein>
    <submittedName>
        <fullName evidence="2">Uncharacterized protein</fullName>
    </submittedName>
</protein>
<dbReference type="Proteomes" id="UP000075683">
    <property type="component" value="Unassembled WGS sequence"/>
</dbReference>